<proteinExistence type="predicted"/>
<dbReference type="InterPro" id="IPR004365">
    <property type="entry name" value="NA-bd_OB_tRNA"/>
</dbReference>
<dbReference type="GO" id="GO:0005524">
    <property type="term" value="F:ATP binding"/>
    <property type="evidence" value="ECO:0007669"/>
    <property type="project" value="UniProtKB-KW"/>
</dbReference>
<dbReference type="EMBL" id="UINC01150746">
    <property type="protein sequence ID" value="SVD43952.1"/>
    <property type="molecule type" value="Genomic_DNA"/>
</dbReference>
<evidence type="ECO:0000313" key="4">
    <source>
        <dbReference type="EMBL" id="SVD43952.1"/>
    </source>
</evidence>
<dbReference type="PANTHER" id="PTHR22594">
    <property type="entry name" value="ASPARTYL/LYSYL-TRNA SYNTHETASE"/>
    <property type="match status" value="1"/>
</dbReference>
<dbReference type="InterPro" id="IPR012340">
    <property type="entry name" value="NA-bd_OB-fold"/>
</dbReference>
<dbReference type="PANTHER" id="PTHR22594:SF5">
    <property type="entry name" value="ASPARTATE--TRNA LIGASE, MITOCHONDRIAL"/>
    <property type="match status" value="1"/>
</dbReference>
<sequence>MKRTHHCNEIRDEHVGQAVTLNGWVHSNRDLGGVLFIDIRDREGRTQAVFDPSDLPAKLFETASRLHSESVISVTGKVRVRPNGTKNEKIDTGLVEVVAEQLKVLNHADVLPFSIDDPEVAAKVNEELRLKHRYLDLRRPEMIHNMRLRSRVAT</sequence>
<keyword evidence="2" id="KW-0436">Ligase</keyword>
<gene>
    <name evidence="4" type="ORF">METZ01_LOCUS396806</name>
</gene>
<accession>A0A382VBP2</accession>
<dbReference type="GO" id="GO:0003676">
    <property type="term" value="F:nucleic acid binding"/>
    <property type="evidence" value="ECO:0007669"/>
    <property type="project" value="InterPro"/>
</dbReference>
<name>A0A382VBP2_9ZZZZ</name>
<evidence type="ECO:0000256" key="1">
    <source>
        <dbReference type="ARBA" id="ARBA00022917"/>
    </source>
</evidence>
<dbReference type="AlphaFoldDB" id="A0A382VBP2"/>
<keyword evidence="1" id="KW-0648">Protein biosynthesis</keyword>
<protein>
    <recommendedName>
        <fullName evidence="3">OB domain-containing protein</fullName>
    </recommendedName>
</protein>
<keyword evidence="2" id="KW-0030">Aminoacyl-tRNA synthetase</keyword>
<evidence type="ECO:0000256" key="2">
    <source>
        <dbReference type="ARBA" id="ARBA00023146"/>
    </source>
</evidence>
<organism evidence="4">
    <name type="scientific">marine metagenome</name>
    <dbReference type="NCBI Taxonomy" id="408172"/>
    <lineage>
        <taxon>unclassified sequences</taxon>
        <taxon>metagenomes</taxon>
        <taxon>ecological metagenomes</taxon>
    </lineage>
</organism>
<evidence type="ECO:0000259" key="3">
    <source>
        <dbReference type="Pfam" id="PF01336"/>
    </source>
</evidence>
<feature type="non-terminal residue" evidence="4">
    <location>
        <position position="154"/>
    </location>
</feature>
<dbReference type="GO" id="GO:0004815">
    <property type="term" value="F:aspartate-tRNA ligase activity"/>
    <property type="evidence" value="ECO:0007669"/>
    <property type="project" value="TreeGrafter"/>
</dbReference>
<dbReference type="Pfam" id="PF01336">
    <property type="entry name" value="tRNA_anti-codon"/>
    <property type="match status" value="1"/>
</dbReference>
<dbReference type="Gene3D" id="2.40.50.140">
    <property type="entry name" value="Nucleic acid-binding proteins"/>
    <property type="match status" value="1"/>
</dbReference>
<feature type="domain" description="OB" evidence="3">
    <location>
        <begin position="19"/>
        <end position="105"/>
    </location>
</feature>
<dbReference type="CDD" id="cd04317">
    <property type="entry name" value="EcAspRS_like_N"/>
    <property type="match status" value="1"/>
</dbReference>
<dbReference type="Gene3D" id="3.30.930.10">
    <property type="entry name" value="Bira Bifunctional Protein, Domain 2"/>
    <property type="match status" value="1"/>
</dbReference>
<reference evidence="4" key="1">
    <citation type="submission" date="2018-05" db="EMBL/GenBank/DDBJ databases">
        <authorList>
            <person name="Lanie J.A."/>
            <person name="Ng W.-L."/>
            <person name="Kazmierczak K.M."/>
            <person name="Andrzejewski T.M."/>
            <person name="Davidsen T.M."/>
            <person name="Wayne K.J."/>
            <person name="Tettelin H."/>
            <person name="Glass J.I."/>
            <person name="Rusch D."/>
            <person name="Podicherti R."/>
            <person name="Tsui H.-C.T."/>
            <person name="Winkler M.E."/>
        </authorList>
    </citation>
    <scope>NUCLEOTIDE SEQUENCE</scope>
</reference>
<dbReference type="GO" id="GO:0006422">
    <property type="term" value="P:aspartyl-tRNA aminoacylation"/>
    <property type="evidence" value="ECO:0007669"/>
    <property type="project" value="TreeGrafter"/>
</dbReference>
<dbReference type="SUPFAM" id="SSF50249">
    <property type="entry name" value="Nucleic acid-binding proteins"/>
    <property type="match status" value="1"/>
</dbReference>
<dbReference type="InterPro" id="IPR047089">
    <property type="entry name" value="Asp-tRNA-ligase_1_N"/>
</dbReference>
<dbReference type="InterPro" id="IPR045864">
    <property type="entry name" value="aa-tRNA-synth_II/BPL/LPL"/>
</dbReference>
<dbReference type="SUPFAM" id="SSF55681">
    <property type="entry name" value="Class II aaRS and biotin synthetases"/>
    <property type="match status" value="1"/>
</dbReference>